<evidence type="ECO:0000313" key="1">
    <source>
        <dbReference type="EMBL" id="CAD7634223.1"/>
    </source>
</evidence>
<proteinExistence type="predicted"/>
<dbReference type="Pfam" id="PF13365">
    <property type="entry name" value="Trypsin_2"/>
    <property type="match status" value="1"/>
</dbReference>
<gene>
    <name evidence="1" type="ORF">OSB1V03_LOCUS14619</name>
</gene>
<dbReference type="Proteomes" id="UP000759131">
    <property type="component" value="Unassembled WGS sequence"/>
</dbReference>
<evidence type="ECO:0000313" key="2">
    <source>
        <dbReference type="Proteomes" id="UP000759131"/>
    </source>
</evidence>
<dbReference type="OrthoDB" id="17845at2759"/>
<keyword evidence="2" id="KW-1185">Reference proteome</keyword>
<protein>
    <recommendedName>
        <fullName evidence="3">Serine protease</fullName>
    </recommendedName>
</protein>
<organism evidence="1">
    <name type="scientific">Medioppia subpectinata</name>
    <dbReference type="NCBI Taxonomy" id="1979941"/>
    <lineage>
        <taxon>Eukaryota</taxon>
        <taxon>Metazoa</taxon>
        <taxon>Ecdysozoa</taxon>
        <taxon>Arthropoda</taxon>
        <taxon>Chelicerata</taxon>
        <taxon>Arachnida</taxon>
        <taxon>Acari</taxon>
        <taxon>Acariformes</taxon>
        <taxon>Sarcoptiformes</taxon>
        <taxon>Oribatida</taxon>
        <taxon>Brachypylina</taxon>
        <taxon>Oppioidea</taxon>
        <taxon>Oppiidae</taxon>
        <taxon>Medioppia</taxon>
    </lineage>
</organism>
<dbReference type="InterPro" id="IPR009003">
    <property type="entry name" value="Peptidase_S1_PA"/>
</dbReference>
<dbReference type="AlphaFoldDB" id="A0A7R9Q7U0"/>
<sequence length="358" mass="40772">GNDWYEYIRHNNTTKSHTNSSFKLSLTLRSVRLEDTTLADHMSQVYERSLPSVVEIYQKSGMGTGVVVDAELGLIVTNCHVVQDWEFGGVKLNLEAKRYQLFDAYASDDKVGAVRAHVLYCRPEVDLAVICLYTIPGALPALKLSKRMSQHNGRLIGISLNTFIRSDGIFFAADIIAFVKRGSEFETRDRDMKYSFANRKSLGVVLYKDMNASNKVFKKMIKIEKQLHDVNIGIGRDWANIVFRAYRRQQRLQNNPNVVLNDDSNEPNVTITIWRHDLNYLIRHVIVGIDDKAVEQMDPKYRDKVKARLNTGRIPETNQNSTYFPHLSICTARSMSSTFWTATPLICVITSNLSRSGL</sequence>
<dbReference type="InterPro" id="IPR043504">
    <property type="entry name" value="Peptidase_S1_PA_chymotrypsin"/>
</dbReference>
<dbReference type="EMBL" id="OC868781">
    <property type="protein sequence ID" value="CAD7634223.1"/>
    <property type="molecule type" value="Genomic_DNA"/>
</dbReference>
<name>A0A7R9Q7U0_9ACAR</name>
<dbReference type="Gene3D" id="2.40.10.10">
    <property type="entry name" value="Trypsin-like serine proteases"/>
    <property type="match status" value="1"/>
</dbReference>
<dbReference type="EMBL" id="CAJPIZ010014206">
    <property type="protein sequence ID" value="CAG2114653.1"/>
    <property type="molecule type" value="Genomic_DNA"/>
</dbReference>
<accession>A0A7R9Q7U0</accession>
<reference evidence="1" key="1">
    <citation type="submission" date="2020-11" db="EMBL/GenBank/DDBJ databases">
        <authorList>
            <person name="Tran Van P."/>
        </authorList>
    </citation>
    <scope>NUCLEOTIDE SEQUENCE</scope>
</reference>
<feature type="non-terminal residue" evidence="1">
    <location>
        <position position="1"/>
    </location>
</feature>
<evidence type="ECO:0008006" key="3">
    <source>
        <dbReference type="Google" id="ProtNLM"/>
    </source>
</evidence>
<dbReference type="SUPFAM" id="SSF50494">
    <property type="entry name" value="Trypsin-like serine proteases"/>
    <property type="match status" value="1"/>
</dbReference>